<evidence type="ECO:0000256" key="4">
    <source>
        <dbReference type="ARBA" id="ARBA00022884"/>
    </source>
</evidence>
<feature type="binding site" evidence="5">
    <location>
        <position position="412"/>
    </location>
    <ligand>
        <name>S-adenosyl-L-methionine</name>
        <dbReference type="ChEBI" id="CHEBI:59789"/>
    </ligand>
</feature>
<evidence type="ECO:0000313" key="8">
    <source>
        <dbReference type="EMBL" id="MCP3425736.1"/>
    </source>
</evidence>
<dbReference type="PRINTS" id="PR02008">
    <property type="entry name" value="RCMTFAMILY"/>
</dbReference>
<dbReference type="InterPro" id="IPR049560">
    <property type="entry name" value="MeTrfase_RsmB-F_NOP2_cat"/>
</dbReference>
<dbReference type="Pfam" id="PF01189">
    <property type="entry name" value="Methyltr_RsmB-F"/>
    <property type="match status" value="1"/>
</dbReference>
<dbReference type="AlphaFoldDB" id="A0A9X2HAH5"/>
<dbReference type="SUPFAM" id="SSF53335">
    <property type="entry name" value="S-adenosyl-L-methionine-dependent methyltransferases"/>
    <property type="match status" value="1"/>
</dbReference>
<dbReference type="PANTHER" id="PTHR22807:SF53">
    <property type="entry name" value="RIBOSOMAL RNA SMALL SUBUNIT METHYLTRANSFERASE B-RELATED"/>
    <property type="match status" value="1"/>
</dbReference>
<dbReference type="GO" id="GO:0001510">
    <property type="term" value="P:RNA methylation"/>
    <property type="evidence" value="ECO:0007669"/>
    <property type="project" value="InterPro"/>
</dbReference>
<keyword evidence="1 5" id="KW-0489">Methyltransferase</keyword>
<dbReference type="GO" id="GO:0008173">
    <property type="term" value="F:RNA methyltransferase activity"/>
    <property type="evidence" value="ECO:0007669"/>
    <property type="project" value="InterPro"/>
</dbReference>
<evidence type="ECO:0000256" key="1">
    <source>
        <dbReference type="ARBA" id="ARBA00022603"/>
    </source>
</evidence>
<evidence type="ECO:0000256" key="6">
    <source>
        <dbReference type="SAM" id="MobiDB-lite"/>
    </source>
</evidence>
<organism evidence="8 9">
    <name type="scientific">Rothia santali</name>
    <dbReference type="NCBI Taxonomy" id="2949643"/>
    <lineage>
        <taxon>Bacteria</taxon>
        <taxon>Bacillati</taxon>
        <taxon>Actinomycetota</taxon>
        <taxon>Actinomycetes</taxon>
        <taxon>Micrococcales</taxon>
        <taxon>Micrococcaceae</taxon>
        <taxon>Rothia</taxon>
    </lineage>
</organism>
<feature type="active site" description="Nucleophile" evidence="5">
    <location>
        <position position="465"/>
    </location>
</feature>
<keyword evidence="3 5" id="KW-0949">S-adenosyl-L-methionine</keyword>
<dbReference type="SUPFAM" id="SSF48013">
    <property type="entry name" value="NusB-like"/>
    <property type="match status" value="1"/>
</dbReference>
<feature type="binding site" evidence="5">
    <location>
        <begin position="323"/>
        <end position="329"/>
    </location>
    <ligand>
        <name>S-adenosyl-L-methionine</name>
        <dbReference type="ChEBI" id="CHEBI:59789"/>
    </ligand>
</feature>
<evidence type="ECO:0000256" key="5">
    <source>
        <dbReference type="PROSITE-ProRule" id="PRU01023"/>
    </source>
</evidence>
<proteinExistence type="inferred from homology"/>
<keyword evidence="9" id="KW-1185">Reference proteome</keyword>
<dbReference type="InterPro" id="IPR001678">
    <property type="entry name" value="MeTrfase_RsmB-F_NOP2_dom"/>
</dbReference>
<dbReference type="GO" id="GO:0006355">
    <property type="term" value="P:regulation of DNA-templated transcription"/>
    <property type="evidence" value="ECO:0007669"/>
    <property type="project" value="InterPro"/>
</dbReference>
<reference evidence="8" key="1">
    <citation type="submission" date="2022-06" db="EMBL/GenBank/DDBJ databases">
        <title>Rothia sp. isolated from sandalwood seedling.</title>
        <authorList>
            <person name="Tuikhar N."/>
            <person name="Kirdat K."/>
            <person name="Thorat V."/>
            <person name="Swetha P."/>
            <person name="Padma S."/>
            <person name="Sundararaj R."/>
            <person name="Yadav A."/>
        </authorList>
    </citation>
    <scope>NUCLEOTIDE SEQUENCE</scope>
    <source>
        <strain evidence="8">AR01</strain>
    </source>
</reference>
<feature type="compositionally biased region" description="Basic and acidic residues" evidence="6">
    <location>
        <begin position="19"/>
        <end position="46"/>
    </location>
</feature>
<keyword evidence="4 5" id="KW-0694">RNA-binding</keyword>
<protein>
    <submittedName>
        <fullName evidence="8">16S rRNA methyltransferase</fullName>
    </submittedName>
</protein>
<gene>
    <name evidence="8" type="ORF">NBM05_06865</name>
</gene>
<dbReference type="EMBL" id="JANAFB010000013">
    <property type="protein sequence ID" value="MCP3425736.1"/>
    <property type="molecule type" value="Genomic_DNA"/>
</dbReference>
<dbReference type="InterPro" id="IPR006027">
    <property type="entry name" value="NusB_RsmB_TIM44"/>
</dbReference>
<dbReference type="Proteomes" id="UP001139502">
    <property type="component" value="Unassembled WGS sequence"/>
</dbReference>
<feature type="binding site" evidence="5">
    <location>
        <position position="348"/>
    </location>
    <ligand>
        <name>S-adenosyl-L-methionine</name>
        <dbReference type="ChEBI" id="CHEBI:59789"/>
    </ligand>
</feature>
<dbReference type="PROSITE" id="PS51686">
    <property type="entry name" value="SAM_MT_RSMB_NOP"/>
    <property type="match status" value="1"/>
</dbReference>
<dbReference type="PANTHER" id="PTHR22807">
    <property type="entry name" value="NOP2 YEAST -RELATED NOL1/NOP2/FMU SUN DOMAIN-CONTAINING"/>
    <property type="match status" value="1"/>
</dbReference>
<name>A0A9X2HAH5_9MICC</name>
<dbReference type="InterPro" id="IPR023267">
    <property type="entry name" value="RCMT"/>
</dbReference>
<evidence type="ECO:0000256" key="3">
    <source>
        <dbReference type="ARBA" id="ARBA00022691"/>
    </source>
</evidence>
<comment type="similarity">
    <text evidence="5">Belongs to the class I-like SAM-binding methyltransferase superfamily. RsmB/NOP family.</text>
</comment>
<dbReference type="RefSeq" id="WP_254166084.1">
    <property type="nucleotide sequence ID" value="NZ_JANAFB010000013.1"/>
</dbReference>
<keyword evidence="2 5" id="KW-0808">Transferase</keyword>
<feature type="domain" description="SAM-dependent MTase RsmB/NOP-type" evidence="7">
    <location>
        <begin position="221"/>
        <end position="547"/>
    </location>
</feature>
<dbReference type="Pfam" id="PF01029">
    <property type="entry name" value="NusB"/>
    <property type="match status" value="1"/>
</dbReference>
<dbReference type="InterPro" id="IPR035926">
    <property type="entry name" value="NusB-like_sf"/>
</dbReference>
<evidence type="ECO:0000313" key="9">
    <source>
        <dbReference type="Proteomes" id="UP001139502"/>
    </source>
</evidence>
<comment type="caution">
    <text evidence="8">The sequence shown here is derived from an EMBL/GenBank/DDBJ whole genome shotgun (WGS) entry which is preliminary data.</text>
</comment>
<dbReference type="InterPro" id="IPR029063">
    <property type="entry name" value="SAM-dependent_MTases_sf"/>
</dbReference>
<sequence>MTAKTVGDARRPGRPAPRPQDRDARDGSRRNAKGRERNRGGDRDRQYSTSAPSQRRRVADPSRLVAFEVLQAVETEDSYANLVLPQRIRHHRLDRRDAAFATELTYGTLRERGTYDAVLARCVDRPLDQIDQKILTTLRLGAHQLLGMRTPAHAAINQTVGLTRGVVGAGPSTMVNAVLRRVSEKDRDAWVAELTEGVSDDLRRLSIERSHPVWIVRAMRQALAAHGRVPTEIDELLAADNLSPLVHLVALPGIGSLREAEENGAERGRLVEGSATYRHGDLGRLESVREGRVRAQDAGSQIVARALAAAPLEGADEAWLDLCAGPGGKAALLGALAARRKASLVANEVSEHRSRLVRESLRVLPEASYGVITGDGREIATTLEDAALPEPVELAVEAFGGTGEIFDRVMVDAPCSGLGALRRRPEARWRKSPRDIADLVPLQTELLRAAVGVTRPGGIVAYVTCSPHAAETQNVLLDVLEGGGVELIDTAAVVRSVMLEAPERQELAGLEMPGATPAEGFERATTVQLWPHVHGTDAMFLALLRRV</sequence>
<evidence type="ECO:0000259" key="7">
    <source>
        <dbReference type="PROSITE" id="PS51686"/>
    </source>
</evidence>
<dbReference type="GO" id="GO:0003723">
    <property type="term" value="F:RNA binding"/>
    <property type="evidence" value="ECO:0007669"/>
    <property type="project" value="UniProtKB-UniRule"/>
</dbReference>
<accession>A0A9X2HAH5</accession>
<dbReference type="Gene3D" id="3.40.50.150">
    <property type="entry name" value="Vaccinia Virus protein VP39"/>
    <property type="match status" value="1"/>
</dbReference>
<feature type="binding site" evidence="5">
    <location>
        <position position="375"/>
    </location>
    <ligand>
        <name>S-adenosyl-L-methionine</name>
        <dbReference type="ChEBI" id="CHEBI:59789"/>
    </ligand>
</feature>
<dbReference type="Gene3D" id="1.10.940.10">
    <property type="entry name" value="NusB-like"/>
    <property type="match status" value="1"/>
</dbReference>
<feature type="region of interest" description="Disordered" evidence="6">
    <location>
        <begin position="1"/>
        <end position="59"/>
    </location>
</feature>
<evidence type="ECO:0000256" key="2">
    <source>
        <dbReference type="ARBA" id="ARBA00022679"/>
    </source>
</evidence>